<dbReference type="CDD" id="cd06818">
    <property type="entry name" value="PLPDE_III_cryptic_DSD"/>
    <property type="match status" value="1"/>
</dbReference>
<dbReference type="EMBL" id="FNXF01000006">
    <property type="protein sequence ID" value="SEH89318.1"/>
    <property type="molecule type" value="Genomic_DNA"/>
</dbReference>
<evidence type="ECO:0000256" key="2">
    <source>
        <dbReference type="ARBA" id="ARBA00023239"/>
    </source>
</evidence>
<feature type="domain" description="D-serine dehydratase-like" evidence="3">
    <location>
        <begin position="296"/>
        <end position="394"/>
    </location>
</feature>
<dbReference type="PANTHER" id="PTHR28004:SF8">
    <property type="entry name" value="D-SERINE DEAMINASE"/>
    <property type="match status" value="1"/>
</dbReference>
<sequence>MKYQNIPQKSASPLADQQHLNLLQQDICLPAVILKHSALLHNLQWMQNFADTSGVLLAPHGKTSMTPWLFQQQLAAGAWGITVATSYQAQVAVQAGGRRLILANQLVGKANMAVIAALLASGNEIYVCIDNIDNASALSDFFSAENLCLPVLIELGVPGGRCGCRTNQQAVELAQQLATLPGLSLAGIEFYEGVIKSTDTARTVRQFVQQAAALAKALFRQQLLQYPRALISGAGSVWYDIVAAELKKATLPDTMQIVLRPGCYISHDLGIYQQAQQQVLARSNTACRLDGNLQNALELAAYVQSLPEPGLAVLGFGKRDAAFDAGLPQAIAIYRNGQLLSDKLSQCETSKVMDQHAFWRYDNTVQPQVGDIVLLGTSHPCLTFDKWRSLWLADDNYNLLQSLETCF</sequence>
<dbReference type="InterPro" id="IPR026956">
    <property type="entry name" value="D-ser_dehydrat-like_dom"/>
</dbReference>
<dbReference type="GO" id="GO:0016829">
    <property type="term" value="F:lyase activity"/>
    <property type="evidence" value="ECO:0007669"/>
    <property type="project" value="UniProtKB-KW"/>
</dbReference>
<dbReference type="Gene3D" id="2.40.37.20">
    <property type="entry name" value="D-serine dehydratase-like domain"/>
    <property type="match status" value="1"/>
</dbReference>
<keyword evidence="2" id="KW-0456">Lyase</keyword>
<dbReference type="InterPro" id="IPR029066">
    <property type="entry name" value="PLP-binding_barrel"/>
</dbReference>
<dbReference type="Gene3D" id="3.20.20.10">
    <property type="entry name" value="Alanine racemase"/>
    <property type="match status" value="1"/>
</dbReference>
<keyword evidence="5" id="KW-1185">Reference proteome</keyword>
<dbReference type="SMART" id="SM01119">
    <property type="entry name" value="D-ser_dehydrat"/>
    <property type="match status" value="1"/>
</dbReference>
<dbReference type="PANTHER" id="PTHR28004">
    <property type="entry name" value="ZGC:162816-RELATED"/>
    <property type="match status" value="1"/>
</dbReference>
<dbReference type="Pfam" id="PF14031">
    <property type="entry name" value="D-ser_dehydrat"/>
    <property type="match status" value="1"/>
</dbReference>
<gene>
    <name evidence="4" type="ORF">SAMN05660691_02007</name>
</gene>
<protein>
    <submittedName>
        <fullName evidence="4">D-serine dehydratase</fullName>
    </submittedName>
</protein>
<comment type="similarity">
    <text evidence="1">Belongs to the DSD1 family.</text>
</comment>
<dbReference type="STRING" id="173990.SAMN05660691_02007"/>
<evidence type="ECO:0000256" key="1">
    <source>
        <dbReference type="ARBA" id="ARBA00005323"/>
    </source>
</evidence>
<evidence type="ECO:0000259" key="3">
    <source>
        <dbReference type="SMART" id="SM01119"/>
    </source>
</evidence>
<reference evidence="5" key="1">
    <citation type="submission" date="2016-10" db="EMBL/GenBank/DDBJ databases">
        <authorList>
            <person name="Varghese N."/>
            <person name="Submissions S."/>
        </authorList>
    </citation>
    <scope>NUCLEOTIDE SEQUENCE [LARGE SCALE GENOMIC DNA]</scope>
    <source>
        <strain evidence="5">DSM 17616</strain>
    </source>
</reference>
<dbReference type="OrthoDB" id="9811417at2"/>
<dbReference type="InterPro" id="IPR042208">
    <property type="entry name" value="D-ser_dehydrat-like_sf"/>
</dbReference>
<dbReference type="InterPro" id="IPR051466">
    <property type="entry name" value="D-amino_acid_metab_enzyme"/>
</dbReference>
<dbReference type="InterPro" id="IPR001608">
    <property type="entry name" value="Ala_racemase_N"/>
</dbReference>
<dbReference type="AlphaFoldDB" id="A0A1H6LSQ6"/>
<evidence type="ECO:0000313" key="4">
    <source>
        <dbReference type="EMBL" id="SEH89318.1"/>
    </source>
</evidence>
<dbReference type="Pfam" id="PF01168">
    <property type="entry name" value="Ala_racemase_N"/>
    <property type="match status" value="1"/>
</dbReference>
<dbReference type="RefSeq" id="WP_092792887.1">
    <property type="nucleotide sequence ID" value="NZ_FNXF01000006.1"/>
</dbReference>
<accession>A0A1H6LSQ6</accession>
<proteinExistence type="inferred from homology"/>
<dbReference type="SUPFAM" id="SSF51419">
    <property type="entry name" value="PLP-binding barrel"/>
    <property type="match status" value="1"/>
</dbReference>
<name>A0A1H6LSQ6_9GAMM</name>
<organism evidence="4 5">
    <name type="scientific">Rheinheimera pacifica</name>
    <dbReference type="NCBI Taxonomy" id="173990"/>
    <lineage>
        <taxon>Bacteria</taxon>
        <taxon>Pseudomonadati</taxon>
        <taxon>Pseudomonadota</taxon>
        <taxon>Gammaproteobacteria</taxon>
        <taxon>Chromatiales</taxon>
        <taxon>Chromatiaceae</taxon>
        <taxon>Rheinheimera</taxon>
    </lineage>
</organism>
<evidence type="ECO:0000313" key="5">
    <source>
        <dbReference type="Proteomes" id="UP000199371"/>
    </source>
</evidence>
<dbReference type="Proteomes" id="UP000199371">
    <property type="component" value="Unassembled WGS sequence"/>
</dbReference>